<name>A0A9X3F1J8_9BACT</name>
<dbReference type="Proteomes" id="UP001150924">
    <property type="component" value="Unassembled WGS sequence"/>
</dbReference>
<comment type="caution">
    <text evidence="1">The sequence shown here is derived from an EMBL/GenBank/DDBJ whole genome shotgun (WGS) entry which is preliminary data.</text>
</comment>
<reference evidence="1" key="1">
    <citation type="submission" date="2022-11" db="EMBL/GenBank/DDBJ databases">
        <title>Minimal conservation of predation-associated metabolite biosynthetic gene clusters underscores biosynthetic potential of Myxococcota including descriptions for ten novel species: Archangium lansinium sp. nov., Myxococcus landrumus sp. nov., Nannocystis bai.</title>
        <authorList>
            <person name="Ahearne A."/>
            <person name="Stevens C."/>
            <person name="Phillips K."/>
        </authorList>
    </citation>
    <scope>NUCLEOTIDE SEQUENCE</scope>
    <source>
        <strain evidence="1">Na p29</strain>
    </source>
</reference>
<accession>A0A9X3F1J8</accession>
<evidence type="ECO:0000313" key="1">
    <source>
        <dbReference type="EMBL" id="MCY1014146.1"/>
    </source>
</evidence>
<dbReference type="AlphaFoldDB" id="A0A9X3F1J8"/>
<dbReference type="EMBL" id="JAPNKE010000002">
    <property type="protein sequence ID" value="MCY1014146.1"/>
    <property type="molecule type" value="Genomic_DNA"/>
</dbReference>
<sequence>MNSRSLALTVAKRLIPGSPLGLWLFAQSARLFDRVPTSGCGRWPGSAAARCKCTTPSC</sequence>
<gene>
    <name evidence="1" type="ORF">OV079_53265</name>
</gene>
<organism evidence="1 2">
    <name type="scientific">Nannocystis pusilla</name>
    <dbReference type="NCBI Taxonomy" id="889268"/>
    <lineage>
        <taxon>Bacteria</taxon>
        <taxon>Pseudomonadati</taxon>
        <taxon>Myxococcota</taxon>
        <taxon>Polyangia</taxon>
        <taxon>Nannocystales</taxon>
        <taxon>Nannocystaceae</taxon>
        <taxon>Nannocystis</taxon>
    </lineage>
</organism>
<proteinExistence type="predicted"/>
<protein>
    <submittedName>
        <fullName evidence="1">Uncharacterized protein</fullName>
    </submittedName>
</protein>
<evidence type="ECO:0000313" key="2">
    <source>
        <dbReference type="Proteomes" id="UP001150924"/>
    </source>
</evidence>
<keyword evidence="2" id="KW-1185">Reference proteome</keyword>